<sequence length="254" mass="27880">MHRIFIEQKIVACPSQVRIVSQEEVHHALRVLRLTEGDRIELTDADGQEFIAQIKAAHAGQTQDSFIDVLCLEKVEITRESPVQITLFQGLPKQDKLELIIQKAVELGAVRIVPVECDRSVAKIKDAKDAAKKTERWQRIAHEAAKQSKRAVTPVVTEPIKLKAVEAELDPESLKLLAYEGAALEPLSAQLSGPFRKVAIVIGPEGGLTEKEVAYLEVLGFKTIGLGPRILRTETAGLALISIIQYALGDMGGR</sequence>
<evidence type="ECO:0000313" key="15">
    <source>
        <dbReference type="EMBL" id="SCZ77162.1"/>
    </source>
</evidence>
<dbReference type="PIRSF" id="PIRSF015601">
    <property type="entry name" value="MTase_slr0722"/>
    <property type="match status" value="1"/>
</dbReference>
<evidence type="ECO:0000256" key="6">
    <source>
        <dbReference type="ARBA" id="ARBA00022552"/>
    </source>
</evidence>
<evidence type="ECO:0000256" key="3">
    <source>
        <dbReference type="ARBA" id="ARBA00012328"/>
    </source>
</evidence>
<reference evidence="15 16" key="1">
    <citation type="submission" date="2016-10" db="EMBL/GenBank/DDBJ databases">
        <authorList>
            <person name="de Groot N.N."/>
        </authorList>
    </citation>
    <scope>NUCLEOTIDE SEQUENCE [LARGE SCALE GENOMIC DNA]</scope>
    <source>
        <strain evidence="15 16">DSM 2784</strain>
    </source>
</reference>
<comment type="catalytic activity">
    <reaction evidence="11 12">
        <text>uridine(1498) in 16S rRNA + S-adenosyl-L-methionine = N(3)-methyluridine(1498) in 16S rRNA + S-adenosyl-L-homocysteine + H(+)</text>
        <dbReference type="Rhea" id="RHEA:42920"/>
        <dbReference type="Rhea" id="RHEA-COMP:10283"/>
        <dbReference type="Rhea" id="RHEA-COMP:10284"/>
        <dbReference type="ChEBI" id="CHEBI:15378"/>
        <dbReference type="ChEBI" id="CHEBI:57856"/>
        <dbReference type="ChEBI" id="CHEBI:59789"/>
        <dbReference type="ChEBI" id="CHEBI:65315"/>
        <dbReference type="ChEBI" id="CHEBI:74502"/>
        <dbReference type="EC" id="2.1.1.193"/>
    </reaction>
</comment>
<dbReference type="AlphaFoldDB" id="A0A1G5RSU7"/>
<comment type="similarity">
    <text evidence="2 12">Belongs to the RNA methyltransferase RsmE family.</text>
</comment>
<dbReference type="PANTHER" id="PTHR30027">
    <property type="entry name" value="RIBOSOMAL RNA SMALL SUBUNIT METHYLTRANSFERASE E"/>
    <property type="match status" value="1"/>
</dbReference>
<dbReference type="GO" id="GO:0070042">
    <property type="term" value="F:rRNA (uridine-N3-)-methyltransferase activity"/>
    <property type="evidence" value="ECO:0007669"/>
    <property type="project" value="TreeGrafter"/>
</dbReference>
<keyword evidence="9 12" id="KW-0949">S-adenosyl-L-methionine</keyword>
<protein>
    <recommendedName>
        <fullName evidence="4 12">Ribosomal RNA small subunit methyltransferase E</fullName>
        <ecNumber evidence="3 12">2.1.1.193</ecNumber>
    </recommendedName>
</protein>
<dbReference type="Proteomes" id="UP000199208">
    <property type="component" value="Unassembled WGS sequence"/>
</dbReference>
<gene>
    <name evidence="15" type="ORF">SAMN03080599_00607</name>
</gene>
<dbReference type="SUPFAM" id="SSF75217">
    <property type="entry name" value="alpha/beta knot"/>
    <property type="match status" value="1"/>
</dbReference>
<dbReference type="GO" id="GO:0070475">
    <property type="term" value="P:rRNA base methylation"/>
    <property type="evidence" value="ECO:0007669"/>
    <property type="project" value="TreeGrafter"/>
</dbReference>
<evidence type="ECO:0000256" key="7">
    <source>
        <dbReference type="ARBA" id="ARBA00022603"/>
    </source>
</evidence>
<keyword evidence="5 12" id="KW-0963">Cytoplasm</keyword>
<dbReference type="Gene3D" id="3.40.1280.10">
    <property type="match status" value="1"/>
</dbReference>
<dbReference type="InterPro" id="IPR029028">
    <property type="entry name" value="Alpha/beta_knot_MTases"/>
</dbReference>
<dbReference type="Pfam" id="PF20260">
    <property type="entry name" value="PUA_4"/>
    <property type="match status" value="1"/>
</dbReference>
<proteinExistence type="inferred from homology"/>
<dbReference type="EC" id="2.1.1.193" evidence="3 12"/>
<keyword evidence="7 12" id="KW-0489">Methyltransferase</keyword>
<dbReference type="NCBIfam" id="NF008692">
    <property type="entry name" value="PRK11713.1-5"/>
    <property type="match status" value="1"/>
</dbReference>
<dbReference type="NCBIfam" id="TIGR00046">
    <property type="entry name" value="RsmE family RNA methyltransferase"/>
    <property type="match status" value="1"/>
</dbReference>
<feature type="domain" description="Ribosomal RNA small subunit methyltransferase E PUA-like" evidence="14">
    <location>
        <begin position="22"/>
        <end position="57"/>
    </location>
</feature>
<evidence type="ECO:0000259" key="13">
    <source>
        <dbReference type="Pfam" id="PF04452"/>
    </source>
</evidence>
<dbReference type="EMBL" id="FMWL01000002">
    <property type="protein sequence ID" value="SCZ77162.1"/>
    <property type="molecule type" value="Genomic_DNA"/>
</dbReference>
<keyword evidence="16" id="KW-1185">Reference proteome</keyword>
<evidence type="ECO:0000256" key="12">
    <source>
        <dbReference type="PIRNR" id="PIRNR015601"/>
    </source>
</evidence>
<dbReference type="InterPro" id="IPR006700">
    <property type="entry name" value="RsmE"/>
</dbReference>
<evidence type="ECO:0000256" key="9">
    <source>
        <dbReference type="ARBA" id="ARBA00022691"/>
    </source>
</evidence>
<comment type="subcellular location">
    <subcellularLocation>
        <location evidence="1 12">Cytoplasm</location>
    </subcellularLocation>
</comment>
<evidence type="ECO:0000256" key="8">
    <source>
        <dbReference type="ARBA" id="ARBA00022679"/>
    </source>
</evidence>
<dbReference type="RefSeq" id="WP_092589400.1">
    <property type="nucleotide sequence ID" value="NZ_FMWL01000002.1"/>
</dbReference>
<dbReference type="InterPro" id="IPR046887">
    <property type="entry name" value="RsmE_PUA-like"/>
</dbReference>
<dbReference type="PANTHER" id="PTHR30027:SF3">
    <property type="entry name" value="16S RRNA (URACIL(1498)-N(3))-METHYLTRANSFERASE"/>
    <property type="match status" value="1"/>
</dbReference>
<dbReference type="SUPFAM" id="SSF88697">
    <property type="entry name" value="PUA domain-like"/>
    <property type="match status" value="1"/>
</dbReference>
<organism evidence="15 16">
    <name type="scientific">Acidaminobacter hydrogenoformans DSM 2784</name>
    <dbReference type="NCBI Taxonomy" id="1120920"/>
    <lineage>
        <taxon>Bacteria</taxon>
        <taxon>Bacillati</taxon>
        <taxon>Bacillota</taxon>
        <taxon>Clostridia</taxon>
        <taxon>Peptostreptococcales</taxon>
        <taxon>Acidaminobacteraceae</taxon>
        <taxon>Acidaminobacter</taxon>
    </lineage>
</organism>
<dbReference type="InterPro" id="IPR046886">
    <property type="entry name" value="RsmE_MTase_dom"/>
</dbReference>
<dbReference type="InterPro" id="IPR015947">
    <property type="entry name" value="PUA-like_sf"/>
</dbReference>
<evidence type="ECO:0000256" key="11">
    <source>
        <dbReference type="ARBA" id="ARBA00047944"/>
    </source>
</evidence>
<keyword evidence="6 12" id="KW-0698">rRNA processing</keyword>
<dbReference type="GO" id="GO:0005737">
    <property type="term" value="C:cytoplasm"/>
    <property type="evidence" value="ECO:0007669"/>
    <property type="project" value="UniProtKB-SubCell"/>
</dbReference>
<evidence type="ECO:0000256" key="1">
    <source>
        <dbReference type="ARBA" id="ARBA00004496"/>
    </source>
</evidence>
<evidence type="ECO:0000259" key="14">
    <source>
        <dbReference type="Pfam" id="PF20260"/>
    </source>
</evidence>
<accession>A0A1G5RSU7</accession>
<evidence type="ECO:0000256" key="2">
    <source>
        <dbReference type="ARBA" id="ARBA00005528"/>
    </source>
</evidence>
<dbReference type="OrthoDB" id="9815641at2"/>
<evidence type="ECO:0000256" key="4">
    <source>
        <dbReference type="ARBA" id="ARBA00013673"/>
    </source>
</evidence>
<dbReference type="STRING" id="1120920.SAMN03080599_00607"/>
<dbReference type="Pfam" id="PF04452">
    <property type="entry name" value="Methyltrans_RNA"/>
    <property type="match status" value="1"/>
</dbReference>
<dbReference type="CDD" id="cd18084">
    <property type="entry name" value="RsmE-like"/>
    <property type="match status" value="1"/>
</dbReference>
<keyword evidence="8 12" id="KW-0808">Transferase</keyword>
<evidence type="ECO:0000313" key="16">
    <source>
        <dbReference type="Proteomes" id="UP000199208"/>
    </source>
</evidence>
<comment type="function">
    <text evidence="10 12">Specifically methylates the N3 position of the uracil ring of uridine 1498 (m3U1498) in 16S rRNA. Acts on the fully assembled 30S ribosomal subunit.</text>
</comment>
<feature type="domain" description="Ribosomal RNA small subunit methyltransferase E methyltransferase" evidence="13">
    <location>
        <begin position="80"/>
        <end position="245"/>
    </location>
</feature>
<name>A0A1G5RSU7_9FIRM</name>
<dbReference type="InterPro" id="IPR029026">
    <property type="entry name" value="tRNA_m1G_MTases_N"/>
</dbReference>
<evidence type="ECO:0000256" key="10">
    <source>
        <dbReference type="ARBA" id="ARBA00025699"/>
    </source>
</evidence>
<evidence type="ECO:0000256" key="5">
    <source>
        <dbReference type="ARBA" id="ARBA00022490"/>
    </source>
</evidence>